<reference evidence="3" key="2">
    <citation type="submission" date="2021-12" db="EMBL/GenBank/DDBJ databases">
        <title>Resequencing data analysis of finger millet.</title>
        <authorList>
            <person name="Hatakeyama M."/>
            <person name="Aluri S."/>
            <person name="Balachadran M.T."/>
            <person name="Sivarajan S.R."/>
            <person name="Poveda L."/>
            <person name="Shimizu-Inatsugi R."/>
            <person name="Schlapbach R."/>
            <person name="Sreeman S.M."/>
            <person name="Shimizu K.K."/>
        </authorList>
    </citation>
    <scope>NUCLEOTIDE SEQUENCE</scope>
</reference>
<sequence length="145" mass="15321">MTLFSVSSSSNHRRCRAVPKAGWRCRASSATGGGQGGLAVPGELEVVGRPRRHWKGKARRASMGRHLPRVALSAAPRCCSATRPTAAKPPATSVRDSASPRLPVPRSLGRKGGIEGQARSDGDGQGRHRSAAQIKVKQRRASPVT</sequence>
<evidence type="ECO:0000313" key="3">
    <source>
        <dbReference type="EMBL" id="GJN09598.1"/>
    </source>
</evidence>
<dbReference type="AlphaFoldDB" id="A0AAV5DF89"/>
<evidence type="ECO:0000313" key="4">
    <source>
        <dbReference type="Proteomes" id="UP001054889"/>
    </source>
</evidence>
<dbReference type="Proteomes" id="UP001054889">
    <property type="component" value="Unassembled WGS sequence"/>
</dbReference>
<protein>
    <submittedName>
        <fullName evidence="3">Uncharacterized protein</fullName>
    </submittedName>
</protein>
<feature type="region of interest" description="Disordered" evidence="1">
    <location>
        <begin position="49"/>
        <end position="68"/>
    </location>
</feature>
<proteinExistence type="predicted"/>
<accession>A0AAV5DF89</accession>
<dbReference type="EMBL" id="BQKI01000016">
    <property type="protein sequence ID" value="GJN09579.1"/>
    <property type="molecule type" value="Genomic_DNA"/>
</dbReference>
<keyword evidence="4" id="KW-1185">Reference proteome</keyword>
<evidence type="ECO:0000313" key="2">
    <source>
        <dbReference type="EMBL" id="GJN09579.1"/>
    </source>
</evidence>
<evidence type="ECO:0000256" key="1">
    <source>
        <dbReference type="SAM" id="MobiDB-lite"/>
    </source>
</evidence>
<feature type="region of interest" description="Disordered" evidence="1">
    <location>
        <begin position="78"/>
        <end position="145"/>
    </location>
</feature>
<feature type="compositionally biased region" description="Basic residues" evidence="1">
    <location>
        <begin position="136"/>
        <end position="145"/>
    </location>
</feature>
<comment type="caution">
    <text evidence="3">The sequence shown here is derived from an EMBL/GenBank/DDBJ whole genome shotgun (WGS) entry which is preliminary data.</text>
</comment>
<organism evidence="3 4">
    <name type="scientific">Eleusine coracana subsp. coracana</name>
    <dbReference type="NCBI Taxonomy" id="191504"/>
    <lineage>
        <taxon>Eukaryota</taxon>
        <taxon>Viridiplantae</taxon>
        <taxon>Streptophyta</taxon>
        <taxon>Embryophyta</taxon>
        <taxon>Tracheophyta</taxon>
        <taxon>Spermatophyta</taxon>
        <taxon>Magnoliopsida</taxon>
        <taxon>Liliopsida</taxon>
        <taxon>Poales</taxon>
        <taxon>Poaceae</taxon>
        <taxon>PACMAD clade</taxon>
        <taxon>Chloridoideae</taxon>
        <taxon>Cynodonteae</taxon>
        <taxon>Eleusininae</taxon>
        <taxon>Eleusine</taxon>
    </lineage>
</organism>
<dbReference type="EMBL" id="BQKI01000016">
    <property type="protein sequence ID" value="GJN09598.1"/>
    <property type="molecule type" value="Genomic_DNA"/>
</dbReference>
<name>A0AAV5DF89_ELECO</name>
<gene>
    <name evidence="3" type="primary">ga27618</name>
    <name evidence="2" type="synonym">ga27596</name>
    <name evidence="2" type="ORF">PR202_ga27596</name>
    <name evidence="3" type="ORF">PR202_ga27618</name>
</gene>
<reference evidence="3" key="1">
    <citation type="journal article" date="2018" name="DNA Res.">
        <title>Multiple hybrid de novo genome assembly of finger millet, an orphan allotetraploid crop.</title>
        <authorList>
            <person name="Hatakeyama M."/>
            <person name="Aluri S."/>
            <person name="Balachadran M.T."/>
            <person name="Sivarajan S.R."/>
            <person name="Patrignani A."/>
            <person name="Gruter S."/>
            <person name="Poveda L."/>
            <person name="Shimizu-Inatsugi R."/>
            <person name="Baeten J."/>
            <person name="Francoijs K.J."/>
            <person name="Nataraja K.N."/>
            <person name="Reddy Y.A.N."/>
            <person name="Phadnis S."/>
            <person name="Ravikumar R.L."/>
            <person name="Schlapbach R."/>
            <person name="Sreeman S.M."/>
            <person name="Shimizu K.K."/>
        </authorList>
    </citation>
    <scope>NUCLEOTIDE SEQUENCE</scope>
</reference>
<feature type="compositionally biased region" description="Low complexity" evidence="1">
    <location>
        <begin position="81"/>
        <end position="92"/>
    </location>
</feature>